<dbReference type="Proteomes" id="UP000196435">
    <property type="component" value="Unassembled WGS sequence"/>
</dbReference>
<dbReference type="AlphaFoldDB" id="A0A1N6N0U4"/>
<evidence type="ECO:0000313" key="2">
    <source>
        <dbReference type="EMBL" id="PHM30002.1"/>
    </source>
</evidence>
<evidence type="ECO:0000313" key="5">
    <source>
        <dbReference type="Proteomes" id="UP000224871"/>
    </source>
</evidence>
<protein>
    <submittedName>
        <fullName evidence="2 3">Exported protein</fullName>
    </submittedName>
</protein>
<keyword evidence="1" id="KW-0812">Transmembrane</keyword>
<keyword evidence="1" id="KW-0472">Membrane</keyword>
<dbReference type="EMBL" id="FTLG01000215">
    <property type="protein sequence ID" value="SIP74632.1"/>
    <property type="molecule type" value="Genomic_DNA"/>
</dbReference>
<keyword evidence="1" id="KW-1133">Transmembrane helix</keyword>
<sequence>MMAEKSSRVRNGVALSLIIALVMAMTLVAGWVGMRYPETLSAFNRWLERHQSLWLLWRLSLYGWLFWGGWKTWQRVKHQAEYRATLMRMMVVSLLFILLGEYALSASQGSVS</sequence>
<evidence type="ECO:0000313" key="4">
    <source>
        <dbReference type="Proteomes" id="UP000196435"/>
    </source>
</evidence>
<name>A0A1N6N0U4_9GAMM</name>
<evidence type="ECO:0000313" key="3">
    <source>
        <dbReference type="EMBL" id="SIP74632.1"/>
    </source>
</evidence>
<proteinExistence type="predicted"/>
<dbReference type="EMBL" id="NIBU01000076">
    <property type="protein sequence ID" value="PHM30002.1"/>
    <property type="molecule type" value="Genomic_DNA"/>
</dbReference>
<feature type="transmembrane region" description="Helical" evidence="1">
    <location>
        <begin position="54"/>
        <end position="73"/>
    </location>
</feature>
<accession>A0A1N6N0U4</accession>
<feature type="transmembrane region" description="Helical" evidence="1">
    <location>
        <begin position="12"/>
        <end position="34"/>
    </location>
</feature>
<feature type="transmembrane region" description="Helical" evidence="1">
    <location>
        <begin position="85"/>
        <end position="104"/>
    </location>
</feature>
<reference evidence="2 5" key="3">
    <citation type="journal article" date="2017" name="Nat. Microbiol.">
        <title>Natural product diversity associated with the nematode symbionts Photorhabdus and Xenorhabdus.</title>
        <authorList>
            <person name="Tobias N.J."/>
            <person name="Wolff H."/>
            <person name="Djahanschiri B."/>
            <person name="Grundmann F."/>
            <person name="Kronenwerth M."/>
            <person name="Shi Y.M."/>
            <person name="Simonyi S."/>
            <person name="Grun P."/>
            <person name="Shapiro-Ilan D."/>
            <person name="Pidot S.J."/>
            <person name="Stinear T.P."/>
            <person name="Ebersberger I."/>
            <person name="Bode H.B."/>
        </authorList>
    </citation>
    <scope>NUCLEOTIDE SEQUENCE [LARGE SCALE GENOMIC DNA]</scope>
    <source>
        <strain evidence="2 5">DSM 16336</strain>
    </source>
</reference>
<reference evidence="3" key="1">
    <citation type="submission" date="2016-12" db="EMBL/GenBank/DDBJ databases">
        <authorList>
            <person name="Song W.-J."/>
            <person name="Kurnit D.M."/>
        </authorList>
    </citation>
    <scope>NUCLEOTIDE SEQUENCE [LARGE SCALE GENOMIC DNA]</scope>
    <source>
        <strain evidence="3">HGB1681</strain>
    </source>
</reference>
<gene>
    <name evidence="2" type="ORF">Xinn_03618</name>
    <name evidence="3" type="ORF">XIS1_700002</name>
</gene>
<organism evidence="3 4">
    <name type="scientific">Xenorhabdus innexi</name>
    <dbReference type="NCBI Taxonomy" id="290109"/>
    <lineage>
        <taxon>Bacteria</taxon>
        <taxon>Pseudomonadati</taxon>
        <taxon>Pseudomonadota</taxon>
        <taxon>Gammaproteobacteria</taxon>
        <taxon>Enterobacterales</taxon>
        <taxon>Morganellaceae</taxon>
        <taxon>Xenorhabdus</taxon>
    </lineage>
</organism>
<dbReference type="Proteomes" id="UP000224871">
    <property type="component" value="Unassembled WGS sequence"/>
</dbReference>
<dbReference type="RefSeq" id="WP_244590251.1">
    <property type="nucleotide sequence ID" value="NZ_CAWNQC010000277.1"/>
</dbReference>
<evidence type="ECO:0000256" key="1">
    <source>
        <dbReference type="SAM" id="Phobius"/>
    </source>
</evidence>
<reference evidence="4" key="2">
    <citation type="submission" date="2016-12" db="EMBL/GenBank/DDBJ databases">
        <authorList>
            <person name="Gaudriault S."/>
        </authorList>
    </citation>
    <scope>NUCLEOTIDE SEQUENCE [LARGE SCALE GENOMIC DNA]</scope>
    <source>
        <strain evidence="4">HGB1681 (deposited as PTA-6826 in the American Type Culture Collection)</strain>
    </source>
</reference>
<keyword evidence="5" id="KW-1185">Reference proteome</keyword>